<name>A0A7G9SHS4_9SPHN</name>
<evidence type="ECO:0000256" key="1">
    <source>
        <dbReference type="SAM" id="SignalP"/>
    </source>
</evidence>
<dbReference type="PROSITE" id="PS51257">
    <property type="entry name" value="PROKAR_LIPOPROTEIN"/>
    <property type="match status" value="1"/>
</dbReference>
<accession>A0A7G9SHS4</accession>
<evidence type="ECO:0008006" key="4">
    <source>
        <dbReference type="Google" id="ProtNLM"/>
    </source>
</evidence>
<organism evidence="2 3">
    <name type="scientific">Sphingomonas lutea</name>
    <dbReference type="NCBI Taxonomy" id="1045317"/>
    <lineage>
        <taxon>Bacteria</taxon>
        <taxon>Pseudomonadati</taxon>
        <taxon>Pseudomonadota</taxon>
        <taxon>Alphaproteobacteria</taxon>
        <taxon>Sphingomonadales</taxon>
        <taxon>Sphingomonadaceae</taxon>
        <taxon>Sphingomonas</taxon>
    </lineage>
</organism>
<gene>
    <name evidence="2" type="ORF">H9L13_12545</name>
</gene>
<reference evidence="2 3" key="1">
    <citation type="submission" date="2020-08" db="EMBL/GenBank/DDBJ databases">
        <title>Genome sequence of Sphingomonas lutea KCTC 23642T.</title>
        <authorList>
            <person name="Hyun D.-W."/>
            <person name="Bae J.-W."/>
        </authorList>
    </citation>
    <scope>NUCLEOTIDE SEQUENCE [LARGE SCALE GENOMIC DNA]</scope>
    <source>
        <strain evidence="2 3">KCTC 23642</strain>
    </source>
</reference>
<dbReference type="EMBL" id="CP060718">
    <property type="protein sequence ID" value="QNN67399.1"/>
    <property type="molecule type" value="Genomic_DNA"/>
</dbReference>
<dbReference type="ESTHER" id="9sphn-a0a7g9shs4">
    <property type="family name" value="Polyesterase-MGS0156-like"/>
</dbReference>
<evidence type="ECO:0000313" key="3">
    <source>
        <dbReference type="Proteomes" id="UP000515971"/>
    </source>
</evidence>
<proteinExistence type="predicted"/>
<feature type="chain" id="PRO_5028854040" description="Alpha/beta hydrolase" evidence="1">
    <location>
        <begin position="18"/>
        <end position="367"/>
    </location>
</feature>
<evidence type="ECO:0000313" key="2">
    <source>
        <dbReference type="EMBL" id="QNN67399.1"/>
    </source>
</evidence>
<dbReference type="Proteomes" id="UP000515971">
    <property type="component" value="Chromosome"/>
</dbReference>
<feature type="signal peptide" evidence="1">
    <location>
        <begin position="1"/>
        <end position="17"/>
    </location>
</feature>
<protein>
    <recommendedName>
        <fullName evidence="4">Alpha/beta hydrolase</fullName>
    </recommendedName>
</protein>
<dbReference type="AlphaFoldDB" id="A0A7G9SHS4"/>
<dbReference type="SUPFAM" id="SSF53474">
    <property type="entry name" value="alpha/beta-Hydrolases"/>
    <property type="match status" value="1"/>
</dbReference>
<dbReference type="RefSeq" id="WP_187537988.1">
    <property type="nucleotide sequence ID" value="NZ_BAABJT010000001.1"/>
</dbReference>
<sequence length="367" mass="39627">MRLAPGWVVAAALSALAAGGCGGTSQSYSLDMPPLILAPASAAAIDDQRARFREIYCAVQADHGASHPYDRPCAQALHKLAGEASPGGNPVYLGRGRVALRILTIPGVFGECVEGMAKPFEDAIAPLAKLGWTVQPLRVDGRSSSKANAEQIRAQLRTIKLGPTEKLVLIGYSKGMSDIIELLGAGADDVIPAGSSIISVTGVVAGTPIADGGERLYRKFWWVPFPSCQPGDGGGVASLTRKHRLNYLEQHPLPGKFRYYSLPAFTTRDNISSYLRNPHVQLSRIDPRNDGNVIFHDSVLPGSTLLGYANSDHWALTLPFSLQAPFRSKFFATRNEFPRVVLLEAIARFLEEQYLAEDPIPGVDLER</sequence>
<keyword evidence="1" id="KW-0732">Signal</keyword>
<dbReference type="Gene3D" id="3.40.50.1820">
    <property type="entry name" value="alpha/beta hydrolase"/>
    <property type="match status" value="1"/>
</dbReference>
<keyword evidence="3" id="KW-1185">Reference proteome</keyword>
<dbReference type="KEGG" id="slut:H9L13_12545"/>
<dbReference type="InterPro" id="IPR029058">
    <property type="entry name" value="AB_hydrolase_fold"/>
</dbReference>